<comment type="caution">
    <text evidence="1">The sequence shown here is derived from an EMBL/GenBank/DDBJ whole genome shotgun (WGS) entry which is preliminary data.</text>
</comment>
<dbReference type="EMBL" id="JAHHGZ010000015">
    <property type="protein sequence ID" value="MBW4668719.1"/>
    <property type="molecule type" value="Genomic_DNA"/>
</dbReference>
<reference evidence="1" key="1">
    <citation type="submission" date="2021-05" db="EMBL/GenBank/DDBJ databases">
        <authorList>
            <person name="Pietrasiak N."/>
            <person name="Ward R."/>
            <person name="Stajich J.E."/>
            <person name="Kurbessoian T."/>
        </authorList>
    </citation>
    <scope>NUCLEOTIDE SEQUENCE</scope>
    <source>
        <strain evidence="1">GSE-NOS-MK-12-04C</strain>
    </source>
</reference>
<evidence type="ECO:0000313" key="1">
    <source>
        <dbReference type="EMBL" id="MBW4668719.1"/>
    </source>
</evidence>
<accession>A0A951QLP6</accession>
<reference evidence="1" key="2">
    <citation type="journal article" date="2022" name="Microbiol. Resour. Announc.">
        <title>Metagenome Sequencing to Explore Phylogenomics of Terrestrial Cyanobacteria.</title>
        <authorList>
            <person name="Ward R.D."/>
            <person name="Stajich J.E."/>
            <person name="Johansen J.R."/>
            <person name="Huntemann M."/>
            <person name="Clum A."/>
            <person name="Foster B."/>
            <person name="Foster B."/>
            <person name="Roux S."/>
            <person name="Palaniappan K."/>
            <person name="Varghese N."/>
            <person name="Mukherjee S."/>
            <person name="Reddy T.B.K."/>
            <person name="Daum C."/>
            <person name="Copeland A."/>
            <person name="Chen I.A."/>
            <person name="Ivanova N.N."/>
            <person name="Kyrpides N.C."/>
            <person name="Shapiro N."/>
            <person name="Eloe-Fadrosh E.A."/>
            <person name="Pietrasiak N."/>
        </authorList>
    </citation>
    <scope>NUCLEOTIDE SEQUENCE</scope>
    <source>
        <strain evidence="1">GSE-NOS-MK-12-04C</strain>
    </source>
</reference>
<name>A0A951QLP6_9CYAN</name>
<protein>
    <submittedName>
        <fullName evidence="1">Uncharacterized protein</fullName>
    </submittedName>
</protein>
<gene>
    <name evidence="1" type="ORF">KME60_15145</name>
</gene>
<proteinExistence type="predicted"/>
<evidence type="ECO:0000313" key="2">
    <source>
        <dbReference type="Proteomes" id="UP000729701"/>
    </source>
</evidence>
<organism evidence="1 2">
    <name type="scientific">Cyanomargarita calcarea GSE-NOS-MK-12-04C</name>
    <dbReference type="NCBI Taxonomy" id="2839659"/>
    <lineage>
        <taxon>Bacteria</taxon>
        <taxon>Bacillati</taxon>
        <taxon>Cyanobacteriota</taxon>
        <taxon>Cyanophyceae</taxon>
        <taxon>Nostocales</taxon>
        <taxon>Cyanomargaritaceae</taxon>
        <taxon>Cyanomargarita</taxon>
    </lineage>
</organism>
<dbReference type="AlphaFoldDB" id="A0A951QLP6"/>
<dbReference type="Proteomes" id="UP000729701">
    <property type="component" value="Unassembled WGS sequence"/>
</dbReference>
<sequence length="53" mass="6247">MFVLLAYYRYLQLNEGRRKKEEGRRIDKLCFKIKPWIENSIQGLVPLPAPVGV</sequence>